<evidence type="ECO:0000313" key="1">
    <source>
        <dbReference type="EMBL" id="RAI77716.1"/>
    </source>
</evidence>
<protein>
    <recommendedName>
        <fullName evidence="3">PhoD-like phosphatase metallophosphatase domain-containing protein</fullName>
    </recommendedName>
</protein>
<dbReference type="AlphaFoldDB" id="A0A327NUN8"/>
<reference evidence="1 2" key="1">
    <citation type="submission" date="2018-06" db="EMBL/GenBank/DDBJ databases">
        <title>Spirosoma sp. HMF3257 Genome sequencing and assembly.</title>
        <authorList>
            <person name="Kang H."/>
            <person name="Cha I."/>
            <person name="Kim H."/>
            <person name="Kang J."/>
            <person name="Joh K."/>
        </authorList>
    </citation>
    <scope>NUCLEOTIDE SEQUENCE [LARGE SCALE GENOMIC DNA]</scope>
    <source>
        <strain evidence="1 2">HMF3257</strain>
    </source>
</reference>
<evidence type="ECO:0008006" key="3">
    <source>
        <dbReference type="Google" id="ProtNLM"/>
    </source>
</evidence>
<dbReference type="RefSeq" id="WP_111348634.1">
    <property type="nucleotide sequence ID" value="NZ_QLII01000001.1"/>
</dbReference>
<organism evidence="1 2">
    <name type="scientific">Spirosoma telluris</name>
    <dbReference type="NCBI Taxonomy" id="2183553"/>
    <lineage>
        <taxon>Bacteria</taxon>
        <taxon>Pseudomonadati</taxon>
        <taxon>Bacteroidota</taxon>
        <taxon>Cytophagia</taxon>
        <taxon>Cytophagales</taxon>
        <taxon>Cytophagaceae</taxon>
        <taxon>Spirosoma</taxon>
    </lineage>
</organism>
<accession>A0A327NUN8</accession>
<keyword evidence="2" id="KW-1185">Reference proteome</keyword>
<gene>
    <name evidence="1" type="ORF">HMF3257_32740</name>
</gene>
<proteinExistence type="predicted"/>
<name>A0A327NUN8_9BACT</name>
<comment type="caution">
    <text evidence="1">The sequence shown here is derived from an EMBL/GenBank/DDBJ whole genome shotgun (WGS) entry which is preliminary data.</text>
</comment>
<evidence type="ECO:0000313" key="2">
    <source>
        <dbReference type="Proteomes" id="UP000249016"/>
    </source>
</evidence>
<sequence length="301" mass="34046">MVFLSGDVHYGISAELDYYKKGEPEASRFVQMVASSFKNSKPEGQLLGLLPAAFAQTALAGGLNREFSELDLFAWEEDADIKNLKFRFQTEPGQFRDANPGEFPLRYAYALKKKPVFFPLRDWPLTVFQPKDGSGNPIGDETILKRIVLGSAVPQPSYRWRMKIEIDDRPDNIRLASLGAGFLLDPTADLPNQIDAGSQRSFDTVLKRNSFFSRSHMSRFVNWYSHVAFVHFEKLGDSFNTHHSQFFQPDLPGDEFKPTDTELTYKPGTFQQPYFRHTISLKNAAIGDQPILPTEKAGTPI</sequence>
<dbReference type="EMBL" id="QLII01000001">
    <property type="protein sequence ID" value="RAI77716.1"/>
    <property type="molecule type" value="Genomic_DNA"/>
</dbReference>
<dbReference type="Proteomes" id="UP000249016">
    <property type="component" value="Unassembled WGS sequence"/>
</dbReference>